<dbReference type="PROSITE" id="PS50181">
    <property type="entry name" value="FBOX"/>
    <property type="match status" value="1"/>
</dbReference>
<dbReference type="InterPro" id="IPR036047">
    <property type="entry name" value="F-box-like_dom_sf"/>
</dbReference>
<dbReference type="InterPro" id="IPR053781">
    <property type="entry name" value="F-box_AtFBL13-like"/>
</dbReference>
<dbReference type="InterPro" id="IPR032675">
    <property type="entry name" value="LRR_dom_sf"/>
</dbReference>
<dbReference type="PANTHER" id="PTHR31639">
    <property type="entry name" value="F-BOX PROTEIN-LIKE"/>
    <property type="match status" value="1"/>
</dbReference>
<dbReference type="InterPro" id="IPR006566">
    <property type="entry name" value="FBD"/>
</dbReference>
<dbReference type="EMBL" id="BDDD01000929">
    <property type="protein sequence ID" value="GAV71601.1"/>
    <property type="molecule type" value="Genomic_DNA"/>
</dbReference>
<dbReference type="AlphaFoldDB" id="A0A1Q3BUG5"/>
<dbReference type="Pfam" id="PF24758">
    <property type="entry name" value="LRR_At5g56370"/>
    <property type="match status" value="1"/>
</dbReference>
<dbReference type="SUPFAM" id="SSF52047">
    <property type="entry name" value="RNI-like"/>
    <property type="match status" value="1"/>
</dbReference>
<dbReference type="Pfam" id="PF08387">
    <property type="entry name" value="FBD"/>
    <property type="match status" value="1"/>
</dbReference>
<keyword evidence="3" id="KW-1185">Reference proteome</keyword>
<proteinExistence type="predicted"/>
<dbReference type="SMART" id="SM00579">
    <property type="entry name" value="FBD"/>
    <property type="match status" value="1"/>
</dbReference>
<evidence type="ECO:0000259" key="1">
    <source>
        <dbReference type="PROSITE" id="PS50181"/>
    </source>
</evidence>
<dbReference type="InterPro" id="IPR055411">
    <property type="entry name" value="LRR_FXL15/At3g58940/PEG3-like"/>
</dbReference>
<reference evidence="3" key="1">
    <citation type="submission" date="2016-04" db="EMBL/GenBank/DDBJ databases">
        <title>Cephalotus genome sequencing.</title>
        <authorList>
            <person name="Fukushima K."/>
            <person name="Hasebe M."/>
            <person name="Fang X."/>
        </authorList>
    </citation>
    <scope>NUCLEOTIDE SEQUENCE [LARGE SCALE GENOMIC DNA]</scope>
    <source>
        <strain evidence="3">cv. St1</strain>
    </source>
</reference>
<feature type="domain" description="F-box" evidence="1">
    <location>
        <begin position="20"/>
        <end position="54"/>
    </location>
</feature>
<dbReference type="STRING" id="3775.A0A1Q3BUG5"/>
<dbReference type="InParanoid" id="A0A1Q3BUG5"/>
<dbReference type="Proteomes" id="UP000187406">
    <property type="component" value="Unassembled WGS sequence"/>
</dbReference>
<gene>
    <name evidence="2" type="ORF">CFOL_v3_15091</name>
</gene>
<evidence type="ECO:0000313" key="3">
    <source>
        <dbReference type="Proteomes" id="UP000187406"/>
    </source>
</evidence>
<dbReference type="OrthoDB" id="629734at2759"/>
<comment type="caution">
    <text evidence="2">The sequence shown here is derived from an EMBL/GenBank/DDBJ whole genome shotgun (WGS) entry which is preliminary data.</text>
</comment>
<evidence type="ECO:0000313" key="2">
    <source>
        <dbReference type="EMBL" id="GAV71601.1"/>
    </source>
</evidence>
<dbReference type="InterPro" id="IPR001810">
    <property type="entry name" value="F-box_dom"/>
</dbReference>
<dbReference type="Gene3D" id="3.80.10.10">
    <property type="entry name" value="Ribonuclease Inhibitor"/>
    <property type="match status" value="1"/>
</dbReference>
<dbReference type="PANTHER" id="PTHR31639:SF93">
    <property type="entry name" value="F-BOX_FBD_LRR PROTEIN"/>
    <property type="match status" value="1"/>
</dbReference>
<name>A0A1Q3BUG5_CEPFO</name>
<accession>A0A1Q3BUG5</accession>
<sequence>MSNMKQREPPKFPCKTETELDKLSNLPGHVIDQILSQLPIRDAVRTSILSRKWRYRWATIPYLVFDSQCVTVSSQDQSLIKSKLINIVDHILLLHKGPIHKFKLSHRDLLGVSDIDRWILFISRTAVKEFVLEIWKGLRYKLPSCLFLCQNLTHLELFNCLLKPPSTFKGFKNLKSLDLQHITLSQDVFEKMISSCTLLERLTLMNFDGFTRLNIDGPNLQFFDIGGVFDDVGFENTFILSMVSIGLYASANNDQNMATGTRSKLLRFFAHLPHIRRLEIQSYFLKYLAIGSVPSRLPTPCFDLNYLSIRINFHDFDENSAALCLLRSSPSLQELEMLARPEEETLVTAFINYWEDEHWNCPFAHLRQVKISGISGDRYELDFINFLLSNSPVLEKMTVKPASTNGGWDLLKELLRFRRASVQAEIVYLDP</sequence>
<protein>
    <submittedName>
        <fullName evidence="2">F-box domain-containing protein/FBD domain-containing protein</fullName>
    </submittedName>
</protein>
<organism evidence="2 3">
    <name type="scientific">Cephalotus follicularis</name>
    <name type="common">Albany pitcher plant</name>
    <dbReference type="NCBI Taxonomy" id="3775"/>
    <lineage>
        <taxon>Eukaryota</taxon>
        <taxon>Viridiplantae</taxon>
        <taxon>Streptophyta</taxon>
        <taxon>Embryophyta</taxon>
        <taxon>Tracheophyta</taxon>
        <taxon>Spermatophyta</taxon>
        <taxon>Magnoliopsida</taxon>
        <taxon>eudicotyledons</taxon>
        <taxon>Gunneridae</taxon>
        <taxon>Pentapetalae</taxon>
        <taxon>rosids</taxon>
        <taxon>fabids</taxon>
        <taxon>Oxalidales</taxon>
        <taxon>Cephalotaceae</taxon>
        <taxon>Cephalotus</taxon>
    </lineage>
</organism>
<dbReference type="CDD" id="cd22160">
    <property type="entry name" value="F-box_AtFBL13-like"/>
    <property type="match status" value="1"/>
</dbReference>
<dbReference type="SUPFAM" id="SSF81383">
    <property type="entry name" value="F-box domain"/>
    <property type="match status" value="1"/>
</dbReference>
<dbReference type="Pfam" id="PF00646">
    <property type="entry name" value="F-box"/>
    <property type="match status" value="1"/>
</dbReference>